<dbReference type="AlphaFoldDB" id="A0A833RKD9"/>
<keyword evidence="5" id="KW-0964">Secreted</keyword>
<gene>
    <name evidence="10" type="ORF">E2986_11625</name>
</gene>
<dbReference type="GO" id="GO:0005615">
    <property type="term" value="C:extracellular space"/>
    <property type="evidence" value="ECO:0007669"/>
    <property type="project" value="TreeGrafter"/>
</dbReference>
<dbReference type="Gene3D" id="3.40.50.1820">
    <property type="entry name" value="alpha/beta hydrolase"/>
    <property type="match status" value="1"/>
</dbReference>
<dbReference type="PANTHER" id="PTHR11610">
    <property type="entry name" value="LIPASE"/>
    <property type="match status" value="1"/>
</dbReference>
<evidence type="ECO:0000256" key="3">
    <source>
        <dbReference type="ARBA" id="ARBA00010701"/>
    </source>
</evidence>
<keyword evidence="11" id="KW-1185">Reference proteome</keyword>
<protein>
    <recommendedName>
        <fullName evidence="4">phospholipase A1</fullName>
        <ecNumber evidence="4">3.1.1.32</ecNumber>
    </recommendedName>
</protein>
<comment type="similarity">
    <text evidence="3 8">Belongs to the AB hydrolase superfamily. Lipase family.</text>
</comment>
<evidence type="ECO:0000313" key="10">
    <source>
        <dbReference type="EMBL" id="KAF3430324.1"/>
    </source>
</evidence>
<dbReference type="GO" id="GO:0008970">
    <property type="term" value="F:phospholipase A1 activity"/>
    <property type="evidence" value="ECO:0007669"/>
    <property type="project" value="UniProtKB-EC"/>
</dbReference>
<comment type="subcellular location">
    <subcellularLocation>
        <location evidence="2">Secreted</location>
    </subcellularLocation>
</comment>
<reference evidence="10" key="1">
    <citation type="submission" date="2019-11" db="EMBL/GenBank/DDBJ databases">
        <title>The nuclear and mitochondrial genomes of Frieseomelitta varia - a highly eusocial stingless bee (Meliponini) with a permanently sterile worker caste.</title>
        <authorList>
            <person name="Freitas F.C.P."/>
            <person name="Lourenco A.P."/>
            <person name="Nunes F.M.F."/>
            <person name="Paschoal A.R."/>
            <person name="Abreu F.C.P."/>
            <person name="Barbin F.O."/>
            <person name="Bataglia L."/>
            <person name="Cardoso-Junior C.A.M."/>
            <person name="Cervoni M.S."/>
            <person name="Silva S.R."/>
            <person name="Dalarmi F."/>
            <person name="Del Lama M.A."/>
            <person name="Depintor T.S."/>
            <person name="Ferreira K.M."/>
            <person name="Goria P.S."/>
            <person name="Jaskot M.C."/>
            <person name="Lago D.C."/>
            <person name="Luna-Lucena D."/>
            <person name="Moda L.M."/>
            <person name="Nascimento L."/>
            <person name="Pedrino M."/>
            <person name="Rabico F.O."/>
            <person name="Sanches F.C."/>
            <person name="Santos D.E."/>
            <person name="Santos C.G."/>
            <person name="Vieira J."/>
            <person name="Lopes T.F."/>
            <person name="Barchuk A.R."/>
            <person name="Hartfelder K."/>
            <person name="Simoes Z.L.P."/>
            <person name="Bitondi M.M.G."/>
            <person name="Pinheiro D.G."/>
        </authorList>
    </citation>
    <scope>NUCLEOTIDE SEQUENCE</scope>
    <source>
        <strain evidence="10">USP_RPSP 00005682</strain>
        <tissue evidence="10">Whole individual</tissue>
    </source>
</reference>
<comment type="caution">
    <text evidence="10">The sequence shown here is derived from an EMBL/GenBank/DDBJ whole genome shotgun (WGS) entry which is preliminary data.</text>
</comment>
<keyword evidence="6" id="KW-0378">Hydrolase</keyword>
<evidence type="ECO:0000313" key="11">
    <source>
        <dbReference type="Proteomes" id="UP000655588"/>
    </source>
</evidence>
<dbReference type="EMBL" id="WNWW01000068">
    <property type="protein sequence ID" value="KAF3430324.1"/>
    <property type="molecule type" value="Genomic_DNA"/>
</dbReference>
<evidence type="ECO:0000256" key="4">
    <source>
        <dbReference type="ARBA" id="ARBA00013179"/>
    </source>
</evidence>
<dbReference type="GO" id="GO:0017171">
    <property type="term" value="F:serine hydrolase activity"/>
    <property type="evidence" value="ECO:0007669"/>
    <property type="project" value="TreeGrafter"/>
</dbReference>
<dbReference type="SUPFAM" id="SSF53474">
    <property type="entry name" value="alpha/beta-Hydrolases"/>
    <property type="match status" value="1"/>
</dbReference>
<name>A0A833RKD9_9HYME</name>
<dbReference type="EC" id="3.1.1.32" evidence="4"/>
<evidence type="ECO:0000256" key="6">
    <source>
        <dbReference type="ARBA" id="ARBA00022801"/>
    </source>
</evidence>
<dbReference type="InterPro" id="IPR029058">
    <property type="entry name" value="AB_hydrolase_fold"/>
</dbReference>
<feature type="domain" description="Lipase" evidence="9">
    <location>
        <begin position="85"/>
        <end position="192"/>
    </location>
</feature>
<keyword evidence="7" id="KW-1015">Disulfide bond</keyword>
<evidence type="ECO:0000256" key="5">
    <source>
        <dbReference type="ARBA" id="ARBA00022525"/>
    </source>
</evidence>
<dbReference type="InterPro" id="IPR013818">
    <property type="entry name" value="Lipase"/>
</dbReference>
<dbReference type="Proteomes" id="UP000655588">
    <property type="component" value="Unassembled WGS sequence"/>
</dbReference>
<proteinExistence type="inferred from homology"/>
<comment type="catalytic activity">
    <reaction evidence="1">
        <text>a 1,2-diacyl-sn-glycero-3-phosphocholine + H2O = a 2-acyl-sn-glycero-3-phosphocholine + a fatty acid + H(+)</text>
        <dbReference type="Rhea" id="RHEA:18689"/>
        <dbReference type="ChEBI" id="CHEBI:15377"/>
        <dbReference type="ChEBI" id="CHEBI:15378"/>
        <dbReference type="ChEBI" id="CHEBI:28868"/>
        <dbReference type="ChEBI" id="CHEBI:57643"/>
        <dbReference type="ChEBI" id="CHEBI:57875"/>
        <dbReference type="EC" id="3.1.1.32"/>
    </reaction>
</comment>
<feature type="non-terminal residue" evidence="10">
    <location>
        <position position="375"/>
    </location>
</feature>
<accession>A0A833RKD9</accession>
<sequence>DEEDTRDIVTKIRLKVYQGFVNYRGIHVNELAFNKHCDNFHSNVLEGIYNYSTHTYSAQKTNKNSSHFTSTESTVTNPGNIADAILTDRDSILYIHGFMENTEAENVRVIIRAYLDKGDVNVILLDWGDIAYHINYVYVASQVAAIGKVVAESLNQLIELIDLDTLHVIGHSLGAHIAGNIGRFANISRITGEYLQIFEHFCGPVYALTSQKDINLSNTGLDPAFPLFYPSACHIRSTDAEAVVILHTDGGFYGAAINTGTVDFYANKGISVQPGCPIIFGAELCSHQRSVAIYAESLNSPKAFPAHKCFDKIADIEEVYFGDSTPKNIYGAYCFNTNAKSPYGKDTITLIDNLTTMEDEVKHFVPRSIDLVGSR</sequence>
<evidence type="ECO:0000256" key="7">
    <source>
        <dbReference type="ARBA" id="ARBA00023157"/>
    </source>
</evidence>
<dbReference type="PANTHER" id="PTHR11610:SF37">
    <property type="entry name" value="GH01208P"/>
    <property type="match status" value="1"/>
</dbReference>
<evidence type="ECO:0000256" key="8">
    <source>
        <dbReference type="RuleBase" id="RU004262"/>
    </source>
</evidence>
<dbReference type="InterPro" id="IPR000734">
    <property type="entry name" value="TAG_lipase"/>
</dbReference>
<dbReference type="GO" id="GO:0016042">
    <property type="term" value="P:lipid catabolic process"/>
    <property type="evidence" value="ECO:0007669"/>
    <property type="project" value="TreeGrafter"/>
</dbReference>
<evidence type="ECO:0000256" key="2">
    <source>
        <dbReference type="ARBA" id="ARBA00004613"/>
    </source>
</evidence>
<evidence type="ECO:0000256" key="1">
    <source>
        <dbReference type="ARBA" id="ARBA00000111"/>
    </source>
</evidence>
<organism evidence="10 11">
    <name type="scientific">Frieseomelitta varia</name>
    <dbReference type="NCBI Taxonomy" id="561572"/>
    <lineage>
        <taxon>Eukaryota</taxon>
        <taxon>Metazoa</taxon>
        <taxon>Ecdysozoa</taxon>
        <taxon>Arthropoda</taxon>
        <taxon>Hexapoda</taxon>
        <taxon>Insecta</taxon>
        <taxon>Pterygota</taxon>
        <taxon>Neoptera</taxon>
        <taxon>Endopterygota</taxon>
        <taxon>Hymenoptera</taxon>
        <taxon>Apocrita</taxon>
        <taxon>Aculeata</taxon>
        <taxon>Apoidea</taxon>
        <taxon>Anthophila</taxon>
        <taxon>Apidae</taxon>
        <taxon>Frieseomelitta</taxon>
    </lineage>
</organism>
<feature type="domain" description="Lipase" evidence="9">
    <location>
        <begin position="219"/>
        <end position="311"/>
    </location>
</feature>
<evidence type="ECO:0000259" key="9">
    <source>
        <dbReference type="Pfam" id="PF00151"/>
    </source>
</evidence>
<dbReference type="Pfam" id="PF00151">
    <property type="entry name" value="Lipase"/>
    <property type="match status" value="2"/>
</dbReference>